<dbReference type="Gene3D" id="2.30.330.10">
    <property type="entry name" value="SpoA-like"/>
    <property type="match status" value="1"/>
</dbReference>
<proteinExistence type="inferred from homology"/>
<dbReference type="GO" id="GO:0005886">
    <property type="term" value="C:plasma membrane"/>
    <property type="evidence" value="ECO:0007669"/>
    <property type="project" value="UniProtKB-SubCell"/>
</dbReference>
<dbReference type="Gene3D" id="3.40.1550.10">
    <property type="entry name" value="CheC-like"/>
    <property type="match status" value="1"/>
</dbReference>
<feature type="domain" description="Flagellar motor switch protein FliN-like C-terminal" evidence="11">
    <location>
        <begin position="275"/>
        <end position="343"/>
    </location>
</feature>
<dbReference type="NCBIfam" id="TIGR01397">
    <property type="entry name" value="fliM_switch"/>
    <property type="match status" value="1"/>
</dbReference>
<keyword evidence="5" id="KW-1003">Cell membrane</keyword>
<keyword evidence="12" id="KW-0966">Cell projection</keyword>
<keyword evidence="12" id="KW-0969">Cilium</keyword>
<dbReference type="GO" id="GO:0009425">
    <property type="term" value="C:bacterial-type flagellum basal body"/>
    <property type="evidence" value="ECO:0007669"/>
    <property type="project" value="UniProtKB-SubCell"/>
</dbReference>
<evidence type="ECO:0000256" key="1">
    <source>
        <dbReference type="ARBA" id="ARBA00004117"/>
    </source>
</evidence>
<dbReference type="Pfam" id="PF01052">
    <property type="entry name" value="FliMN_C"/>
    <property type="match status" value="1"/>
</dbReference>
<name>A0A3B1DS89_9ZZZZ</name>
<evidence type="ECO:0000256" key="4">
    <source>
        <dbReference type="ARBA" id="ARBA00021898"/>
    </source>
</evidence>
<gene>
    <name evidence="12" type="ORF">MNBD_PLANCTO03-2256</name>
</gene>
<keyword evidence="8" id="KW-0472">Membrane</keyword>
<dbReference type="InterPro" id="IPR028976">
    <property type="entry name" value="CheC-like_sf"/>
</dbReference>
<evidence type="ECO:0000256" key="9">
    <source>
        <dbReference type="ARBA" id="ARBA00023143"/>
    </source>
</evidence>
<evidence type="ECO:0000256" key="6">
    <source>
        <dbReference type="ARBA" id="ARBA00022500"/>
    </source>
</evidence>
<dbReference type="InterPro" id="IPR001689">
    <property type="entry name" value="Flag_FliM"/>
</dbReference>
<feature type="region of interest" description="Disordered" evidence="10">
    <location>
        <begin position="341"/>
        <end position="361"/>
    </location>
</feature>
<keyword evidence="6" id="KW-0145">Chemotaxis</keyword>
<evidence type="ECO:0000259" key="11">
    <source>
        <dbReference type="Pfam" id="PF01052"/>
    </source>
</evidence>
<dbReference type="GO" id="GO:0071978">
    <property type="term" value="P:bacterial-type flagellum-dependent swarming motility"/>
    <property type="evidence" value="ECO:0007669"/>
    <property type="project" value="TreeGrafter"/>
</dbReference>
<organism evidence="12">
    <name type="scientific">hydrothermal vent metagenome</name>
    <dbReference type="NCBI Taxonomy" id="652676"/>
    <lineage>
        <taxon>unclassified sequences</taxon>
        <taxon>metagenomes</taxon>
        <taxon>ecological metagenomes</taxon>
    </lineage>
</organism>
<keyword evidence="7" id="KW-0283">Flagellar rotation</keyword>
<protein>
    <recommendedName>
        <fullName evidence="4">Flagellar motor switch protein FliM</fullName>
    </recommendedName>
</protein>
<dbReference type="CDD" id="cd17908">
    <property type="entry name" value="FliM"/>
    <property type="match status" value="1"/>
</dbReference>
<dbReference type="SUPFAM" id="SSF103039">
    <property type="entry name" value="CheC-like"/>
    <property type="match status" value="1"/>
</dbReference>
<dbReference type="GO" id="GO:0003774">
    <property type="term" value="F:cytoskeletal motor activity"/>
    <property type="evidence" value="ECO:0007669"/>
    <property type="project" value="InterPro"/>
</dbReference>
<dbReference type="Pfam" id="PF02154">
    <property type="entry name" value="FliM"/>
    <property type="match status" value="1"/>
</dbReference>
<dbReference type="InterPro" id="IPR001543">
    <property type="entry name" value="FliN-like_C"/>
</dbReference>
<evidence type="ECO:0000256" key="10">
    <source>
        <dbReference type="SAM" id="MobiDB-lite"/>
    </source>
</evidence>
<dbReference type="PANTHER" id="PTHR30034">
    <property type="entry name" value="FLAGELLAR MOTOR SWITCH PROTEIN FLIM"/>
    <property type="match status" value="1"/>
</dbReference>
<dbReference type="PANTHER" id="PTHR30034:SF6">
    <property type="entry name" value="YOP PROTEINS TRANSLOCATION PROTEIN Q"/>
    <property type="match status" value="1"/>
</dbReference>
<dbReference type="AlphaFoldDB" id="A0A3B1DS89"/>
<evidence type="ECO:0000256" key="7">
    <source>
        <dbReference type="ARBA" id="ARBA00022779"/>
    </source>
</evidence>
<evidence type="ECO:0000256" key="5">
    <source>
        <dbReference type="ARBA" id="ARBA00022475"/>
    </source>
</evidence>
<keyword evidence="12" id="KW-0282">Flagellum</keyword>
<dbReference type="SUPFAM" id="SSF101801">
    <property type="entry name" value="Surface presentation of antigens (SPOA)"/>
    <property type="match status" value="1"/>
</dbReference>
<dbReference type="PIRSF" id="PIRSF002888">
    <property type="entry name" value="FliM"/>
    <property type="match status" value="1"/>
</dbReference>
<evidence type="ECO:0000256" key="3">
    <source>
        <dbReference type="ARBA" id="ARBA00011049"/>
    </source>
</evidence>
<comment type="subcellular location">
    <subcellularLocation>
        <location evidence="1">Bacterial flagellum basal body</location>
    </subcellularLocation>
    <subcellularLocation>
        <location evidence="2">Cell membrane</location>
        <topology evidence="2">Peripheral membrane protein</topology>
    </subcellularLocation>
</comment>
<keyword evidence="9" id="KW-0975">Bacterial flagellum</keyword>
<comment type="similarity">
    <text evidence="3">Belongs to the FliM family.</text>
</comment>
<dbReference type="PRINTS" id="PR00955">
    <property type="entry name" value="FLGMOTORFLIM"/>
</dbReference>
<dbReference type="InterPro" id="IPR036429">
    <property type="entry name" value="SpoA-like_sf"/>
</dbReference>
<accession>A0A3B1DS89</accession>
<dbReference type="EMBL" id="UOGK01000123">
    <property type="protein sequence ID" value="VAX37940.1"/>
    <property type="molecule type" value="Genomic_DNA"/>
</dbReference>
<dbReference type="GO" id="GO:0050918">
    <property type="term" value="P:positive chemotaxis"/>
    <property type="evidence" value="ECO:0007669"/>
    <property type="project" value="TreeGrafter"/>
</dbReference>
<evidence type="ECO:0000256" key="2">
    <source>
        <dbReference type="ARBA" id="ARBA00004202"/>
    </source>
</evidence>
<sequence length="361" mass="39651">MTRVGAQERIGLLLMDVLDQSDIDALLAADDTPAEEIDDSSVAIYSRHRHDEPIEVRPYDFKRPERVSKDQMRALQTLHEAFARNFGAALSGFLRSIVEVRVATCEQMTYSEFISGLPNPTSFNLIEASELEGQMCMEISPLIIYPIIDRLLGGTSQDLFIPQRPMTQIETRLIENVTNRGLAALAEAWESVKTMEFSIVATESNPQLVQIVPPNEVVVVLGFELKTANRAGTMNLCIPYNVIEPVVEDLSAQSWFSAARSQKSRIAEERITRGLGQATVQVTGLLAETTITMRDLATMAVGDILSTDALASEPVSISIEGERKFLAEVGQHRGNLALRVVKTASDPKKPTTNPPSEPAGD</sequence>
<evidence type="ECO:0000313" key="12">
    <source>
        <dbReference type="EMBL" id="VAX37940.1"/>
    </source>
</evidence>
<evidence type="ECO:0000256" key="8">
    <source>
        <dbReference type="ARBA" id="ARBA00023136"/>
    </source>
</evidence>
<feature type="compositionally biased region" description="Pro residues" evidence="10">
    <location>
        <begin position="352"/>
        <end position="361"/>
    </location>
</feature>
<reference evidence="12" key="1">
    <citation type="submission" date="2018-06" db="EMBL/GenBank/DDBJ databases">
        <authorList>
            <person name="Zhirakovskaya E."/>
        </authorList>
    </citation>
    <scope>NUCLEOTIDE SEQUENCE</scope>
</reference>